<evidence type="ECO:0000256" key="1">
    <source>
        <dbReference type="SAM" id="Phobius"/>
    </source>
</evidence>
<feature type="transmembrane region" description="Helical" evidence="1">
    <location>
        <begin position="13"/>
        <end position="37"/>
    </location>
</feature>
<organism evidence="2 3">
    <name type="scientific">Streptococcus sanguinis</name>
    <dbReference type="NCBI Taxonomy" id="1305"/>
    <lineage>
        <taxon>Bacteria</taxon>
        <taxon>Bacillati</taxon>
        <taxon>Bacillota</taxon>
        <taxon>Bacilli</taxon>
        <taxon>Lactobacillales</taxon>
        <taxon>Streptococcaceae</taxon>
        <taxon>Streptococcus</taxon>
    </lineage>
</organism>
<accession>A0A0B7GNC0</accession>
<keyword evidence="1" id="KW-1133">Transmembrane helix</keyword>
<dbReference type="AlphaFoldDB" id="A0A0B7GNC0"/>
<name>A0A0B7GNC0_STRSA</name>
<keyword evidence="1" id="KW-0472">Membrane</keyword>
<sequence>MNFFEQLFLLMDFLIHFLPLLFIFVVFIVSWIVYICIKKPFYKSIYGKVISLLFLGTLIWNLVYFGEEDHGGSYQLVKLKPGEAVYVKIKKPYLDLIKGSGVSVLKFKDKTDGKIRIYDSYLREQIGENEYIYDAEKKSVHYSNEKDGGITIPNEQALSDLGVEFNESYSIDVNFTQNRAFVFSVSDSDQDITVQNESDKPISFYVKAYHRVYGSEGRDRDLE</sequence>
<evidence type="ECO:0000313" key="3">
    <source>
        <dbReference type="Proteomes" id="UP000183504"/>
    </source>
</evidence>
<dbReference type="EMBL" id="CDMW01000001">
    <property type="protein sequence ID" value="CEL89597.1"/>
    <property type="molecule type" value="Genomic_DNA"/>
</dbReference>
<gene>
    <name evidence="2" type="ORF">SSV_0281</name>
</gene>
<proteinExistence type="predicted"/>
<evidence type="ECO:0000313" key="2">
    <source>
        <dbReference type="EMBL" id="CEL89597.1"/>
    </source>
</evidence>
<dbReference type="RefSeq" id="WP_072073388.1">
    <property type="nucleotide sequence ID" value="NZ_CDMW01000001.1"/>
</dbReference>
<feature type="transmembrane region" description="Helical" evidence="1">
    <location>
        <begin position="49"/>
        <end position="66"/>
    </location>
</feature>
<reference evidence="2 3" key="1">
    <citation type="submission" date="2015-01" db="EMBL/GenBank/DDBJ databases">
        <authorList>
            <person name="Pelicic Vladimir"/>
        </authorList>
    </citation>
    <scope>NUCLEOTIDE SEQUENCE [LARGE SCALE GENOMIC DNA]</scope>
    <source>
        <strain evidence="2 3">2908</strain>
    </source>
</reference>
<keyword evidence="1" id="KW-0812">Transmembrane</keyword>
<dbReference type="Proteomes" id="UP000183504">
    <property type="component" value="Unassembled WGS sequence"/>
</dbReference>
<protein>
    <submittedName>
        <fullName evidence="2">Uncharacterized protein</fullName>
    </submittedName>
</protein>